<comment type="caution">
    <text evidence="3">The sequence shown here is derived from an EMBL/GenBank/DDBJ whole genome shotgun (WGS) entry which is preliminary data.</text>
</comment>
<organism evidence="3 4">
    <name type="scientific">Zhenpiania hominis</name>
    <dbReference type="NCBI Taxonomy" id="2763644"/>
    <lineage>
        <taxon>Bacteria</taxon>
        <taxon>Bacillati</taxon>
        <taxon>Bacillota</taxon>
        <taxon>Clostridia</taxon>
        <taxon>Peptostreptococcales</taxon>
        <taxon>Anaerovoracaceae</taxon>
        <taxon>Zhenpiania</taxon>
    </lineage>
</organism>
<dbReference type="SUPFAM" id="SSF51735">
    <property type="entry name" value="NAD(P)-binding Rossmann-fold domains"/>
    <property type="match status" value="1"/>
</dbReference>
<protein>
    <submittedName>
        <fullName evidence="3">Saccharopine dehydrogenase NADP-binding domain-containing protein</fullName>
    </submittedName>
</protein>
<keyword evidence="4" id="KW-1185">Reference proteome</keyword>
<name>A0A923NKK6_9FIRM</name>
<proteinExistence type="predicted"/>
<sequence>MKLLIIGAGGVGTSAAKIIERRGAEADWAEKVVVSDYDFERAKKVANEICGGGKFIPEQINAMDAESIKEVVKKHGITFAMNACDPRMNATIFDTCLEIGIGYLDCALTLGTEHPEKPYELSNIKLGDYQFAKQKEWEASGQIALCGSGVEPGMADVFAKYAEKHLFDKIDEVNVRDGDNYGNTDSDFGFSVWTTIEECLQPPVIWEKNEEYPQGHWFCTENFSEPEIFNFPGGIGDVEVINVEHEEVVLVPREIDCNRCTFKYGVPADFRKKLLVLKEYGLSDKRTKIKVGDSEITPRDFVCKVIPSPVDATMTMTGKGCAGTWVTGWKDGKYRSVYLYQVADNQDCIEKYTTNSVVAQTAVGPVIMMELVAKGIWKDPGAWGPEHFDPDPFVERLAKYEFPAGIREMDSEYADMVNEQKLMDLIEK</sequence>
<evidence type="ECO:0000259" key="2">
    <source>
        <dbReference type="Pfam" id="PF16653"/>
    </source>
</evidence>
<dbReference type="PANTHER" id="PTHR43796:SF2">
    <property type="entry name" value="CARBOXYNORSPERMIDINE SYNTHASE"/>
    <property type="match status" value="1"/>
</dbReference>
<dbReference type="AlphaFoldDB" id="A0A923NKK6"/>
<dbReference type="RefSeq" id="WP_187303916.1">
    <property type="nucleotide sequence ID" value="NZ_JACRYT010000019.1"/>
</dbReference>
<feature type="domain" description="Saccharopine dehydrogenase-like C-terminal" evidence="2">
    <location>
        <begin position="149"/>
        <end position="400"/>
    </location>
</feature>
<gene>
    <name evidence="3" type="ORF">H9L42_13405</name>
</gene>
<dbReference type="Gene3D" id="3.40.50.720">
    <property type="entry name" value="NAD(P)-binding Rossmann-like Domain"/>
    <property type="match status" value="1"/>
</dbReference>
<dbReference type="Pfam" id="PF16653">
    <property type="entry name" value="Sacchrp_dh_C"/>
    <property type="match status" value="1"/>
</dbReference>
<evidence type="ECO:0000313" key="4">
    <source>
        <dbReference type="Proteomes" id="UP000602647"/>
    </source>
</evidence>
<dbReference type="InterPro" id="IPR036291">
    <property type="entry name" value="NAD(P)-bd_dom_sf"/>
</dbReference>
<dbReference type="PANTHER" id="PTHR43796">
    <property type="entry name" value="CARBOXYNORSPERMIDINE SYNTHASE"/>
    <property type="match status" value="1"/>
</dbReference>
<feature type="domain" description="Saccharopine dehydrogenase NADP binding" evidence="1">
    <location>
        <begin position="4"/>
        <end position="144"/>
    </location>
</feature>
<dbReference type="InterPro" id="IPR032095">
    <property type="entry name" value="Sacchrp_dh-like_C"/>
</dbReference>
<evidence type="ECO:0000313" key="3">
    <source>
        <dbReference type="EMBL" id="MBC6680821.1"/>
    </source>
</evidence>
<dbReference type="EMBL" id="JACRYT010000019">
    <property type="protein sequence ID" value="MBC6680821.1"/>
    <property type="molecule type" value="Genomic_DNA"/>
</dbReference>
<reference evidence="3" key="1">
    <citation type="submission" date="2020-08" db="EMBL/GenBank/DDBJ databases">
        <title>Genome public.</title>
        <authorList>
            <person name="Liu C."/>
            <person name="Sun Q."/>
        </authorList>
    </citation>
    <scope>NUCLEOTIDE SEQUENCE</scope>
    <source>
        <strain evidence="3">BX12</strain>
    </source>
</reference>
<dbReference type="Proteomes" id="UP000602647">
    <property type="component" value="Unassembled WGS sequence"/>
</dbReference>
<dbReference type="Gene3D" id="3.30.360.10">
    <property type="entry name" value="Dihydrodipicolinate Reductase, domain 2"/>
    <property type="match status" value="1"/>
</dbReference>
<dbReference type="InterPro" id="IPR005097">
    <property type="entry name" value="Sacchrp_dh_NADP-bd"/>
</dbReference>
<accession>A0A923NKK6</accession>
<dbReference type="Pfam" id="PF03435">
    <property type="entry name" value="Sacchrp_dh_NADP"/>
    <property type="match status" value="1"/>
</dbReference>
<evidence type="ECO:0000259" key="1">
    <source>
        <dbReference type="Pfam" id="PF03435"/>
    </source>
</evidence>